<evidence type="ECO:0000256" key="1">
    <source>
        <dbReference type="SAM" id="MobiDB-lite"/>
    </source>
</evidence>
<accession>X0XBA3</accession>
<reference evidence="2" key="1">
    <citation type="journal article" date="2014" name="Front. Microbiol.">
        <title>High frequency of phylogenetically diverse reductive dehalogenase-homologous genes in deep subseafloor sedimentary metagenomes.</title>
        <authorList>
            <person name="Kawai M."/>
            <person name="Futagami T."/>
            <person name="Toyoda A."/>
            <person name="Takaki Y."/>
            <person name="Nishi S."/>
            <person name="Hori S."/>
            <person name="Arai W."/>
            <person name="Tsubouchi T."/>
            <person name="Morono Y."/>
            <person name="Uchiyama I."/>
            <person name="Ito T."/>
            <person name="Fujiyama A."/>
            <person name="Inagaki F."/>
            <person name="Takami H."/>
        </authorList>
    </citation>
    <scope>NUCLEOTIDE SEQUENCE</scope>
    <source>
        <strain evidence="2">Expedition CK06-06</strain>
    </source>
</reference>
<evidence type="ECO:0000313" key="2">
    <source>
        <dbReference type="EMBL" id="GAG40360.1"/>
    </source>
</evidence>
<sequence>PEPIHKPVWQPVPELKSEKEKEEKEEIEKEPTEYEKEE</sequence>
<gene>
    <name evidence="2" type="ORF">S01H1_64070</name>
</gene>
<name>X0XBA3_9ZZZZ</name>
<comment type="caution">
    <text evidence="2">The sequence shown here is derived from an EMBL/GenBank/DDBJ whole genome shotgun (WGS) entry which is preliminary data.</text>
</comment>
<dbReference type="EMBL" id="BARS01042213">
    <property type="protein sequence ID" value="GAG40360.1"/>
    <property type="molecule type" value="Genomic_DNA"/>
</dbReference>
<dbReference type="AlphaFoldDB" id="X0XBA3"/>
<feature type="compositionally biased region" description="Basic and acidic residues" evidence="1">
    <location>
        <begin position="15"/>
        <end position="38"/>
    </location>
</feature>
<organism evidence="2">
    <name type="scientific">marine sediment metagenome</name>
    <dbReference type="NCBI Taxonomy" id="412755"/>
    <lineage>
        <taxon>unclassified sequences</taxon>
        <taxon>metagenomes</taxon>
        <taxon>ecological metagenomes</taxon>
    </lineage>
</organism>
<feature type="region of interest" description="Disordered" evidence="1">
    <location>
        <begin position="1"/>
        <end position="38"/>
    </location>
</feature>
<protein>
    <submittedName>
        <fullName evidence="2">Uncharacterized protein</fullName>
    </submittedName>
</protein>
<feature type="non-terminal residue" evidence="2">
    <location>
        <position position="1"/>
    </location>
</feature>
<proteinExistence type="predicted"/>